<protein>
    <submittedName>
        <fullName evidence="2">Uncharacterized protein</fullName>
    </submittedName>
</protein>
<dbReference type="AlphaFoldDB" id="A0A1S2PN55"/>
<reference evidence="2 3" key="1">
    <citation type="submission" date="2016-10" db="EMBL/GenBank/DDBJ databases">
        <title>Genome sequence of Streptomyces sp. MUSC 93.</title>
        <authorList>
            <person name="Lee L.-H."/>
            <person name="Ser H.-L."/>
            <person name="Law J.W.-F."/>
        </authorList>
    </citation>
    <scope>NUCLEOTIDE SEQUENCE [LARGE SCALE GENOMIC DNA]</scope>
    <source>
        <strain evidence="2 3">MUSC 93</strain>
    </source>
</reference>
<feature type="compositionally biased region" description="Basic residues" evidence="1">
    <location>
        <begin position="49"/>
        <end position="61"/>
    </location>
</feature>
<accession>A0A1S2PN55</accession>
<dbReference type="RefSeq" id="WP_071365770.1">
    <property type="nucleotide sequence ID" value="NZ_MLYP01000024.1"/>
</dbReference>
<evidence type="ECO:0000256" key="1">
    <source>
        <dbReference type="SAM" id="MobiDB-lite"/>
    </source>
</evidence>
<dbReference type="STRING" id="1428652.BIV24_09490"/>
<name>A0A1S2PN55_9ACTN</name>
<feature type="region of interest" description="Disordered" evidence="1">
    <location>
        <begin position="29"/>
        <end position="61"/>
    </location>
</feature>
<sequence>MIEYELQRIHSAELIREADDYRLARESLRQRRAARETDGEIEAEDRSHSGRRRRLRVARAA</sequence>
<feature type="compositionally biased region" description="Basic and acidic residues" evidence="1">
    <location>
        <begin position="29"/>
        <end position="48"/>
    </location>
</feature>
<dbReference type="Proteomes" id="UP000179935">
    <property type="component" value="Unassembled WGS sequence"/>
</dbReference>
<comment type="caution">
    <text evidence="2">The sequence shown here is derived from an EMBL/GenBank/DDBJ whole genome shotgun (WGS) entry which is preliminary data.</text>
</comment>
<evidence type="ECO:0000313" key="2">
    <source>
        <dbReference type="EMBL" id="OIJ95238.1"/>
    </source>
</evidence>
<keyword evidence="3" id="KW-1185">Reference proteome</keyword>
<proteinExistence type="predicted"/>
<dbReference type="EMBL" id="MLYP01000024">
    <property type="protein sequence ID" value="OIJ95238.1"/>
    <property type="molecule type" value="Genomic_DNA"/>
</dbReference>
<gene>
    <name evidence="2" type="ORF">BIV24_09490</name>
</gene>
<organism evidence="2 3">
    <name type="scientific">Streptomyces colonosanans</name>
    <dbReference type="NCBI Taxonomy" id="1428652"/>
    <lineage>
        <taxon>Bacteria</taxon>
        <taxon>Bacillati</taxon>
        <taxon>Actinomycetota</taxon>
        <taxon>Actinomycetes</taxon>
        <taxon>Kitasatosporales</taxon>
        <taxon>Streptomycetaceae</taxon>
        <taxon>Streptomyces</taxon>
    </lineage>
</organism>
<evidence type="ECO:0000313" key="3">
    <source>
        <dbReference type="Proteomes" id="UP000179935"/>
    </source>
</evidence>